<proteinExistence type="predicted"/>
<dbReference type="PANTHER" id="PTHR47431:SF1">
    <property type="entry name" value="ZN(II)2CYS6 TRANSCRIPTION FACTOR (EUROFUNG)"/>
    <property type="match status" value="1"/>
</dbReference>
<sequence length="71" mass="8057">MRGYAAIRKKPTFATRNVHITADLPCEEREYESGTIPTPKTLDEFDSREFSPENHVYSSFAYLIGATARDS</sequence>
<keyword evidence="2" id="KW-1185">Reference proteome</keyword>
<reference evidence="1" key="1">
    <citation type="submission" date="2021-01" db="EMBL/GenBank/DDBJ databases">
        <title>Deciphering the adaptive evolutionary patterns associated with biogeogrpahic diversity in the finger millet blast pathogen Magnaporthe oryzae in Eastern Africa.</title>
        <authorList>
            <person name="Onyema G."/>
            <person name="Shittu T.A."/>
            <person name="Dodsworth S."/>
            <person name="Devilliers S."/>
            <person name="Muthumeenakshi S."/>
            <person name="Sreenivasaprasad S."/>
        </authorList>
    </citation>
    <scope>NUCLEOTIDE SEQUENCE</scope>
    <source>
        <strain evidence="1">D15/s37</strain>
    </source>
</reference>
<dbReference type="PANTHER" id="PTHR47431">
    <property type="entry name" value="ZN(II)2CYS6 TRANSCRIPTION FACTOR (EUROFUNG)-RELATED"/>
    <property type="match status" value="1"/>
</dbReference>
<organism evidence="1 2">
    <name type="scientific">Pyricularia grisea</name>
    <name type="common">Crabgrass-specific blast fungus</name>
    <name type="synonym">Magnaporthe grisea</name>
    <dbReference type="NCBI Taxonomy" id="148305"/>
    <lineage>
        <taxon>Eukaryota</taxon>
        <taxon>Fungi</taxon>
        <taxon>Dikarya</taxon>
        <taxon>Ascomycota</taxon>
        <taxon>Pezizomycotina</taxon>
        <taxon>Sordariomycetes</taxon>
        <taxon>Sordariomycetidae</taxon>
        <taxon>Magnaporthales</taxon>
        <taxon>Pyriculariaceae</taxon>
        <taxon>Pyricularia</taxon>
    </lineage>
</organism>
<accession>A0ABQ8NEK2</accession>
<evidence type="ECO:0000313" key="2">
    <source>
        <dbReference type="Proteomes" id="UP001059893"/>
    </source>
</evidence>
<dbReference type="Proteomes" id="UP001059893">
    <property type="component" value="Unassembled WGS sequence"/>
</dbReference>
<comment type="caution">
    <text evidence="1">The sequence shown here is derived from an EMBL/GenBank/DDBJ whole genome shotgun (WGS) entry which is preliminary data.</text>
</comment>
<gene>
    <name evidence="1" type="ORF">MCOR33_007435</name>
</gene>
<protein>
    <submittedName>
        <fullName evidence="1">Uncharacterized protein</fullName>
    </submittedName>
</protein>
<evidence type="ECO:0000313" key="1">
    <source>
        <dbReference type="EMBL" id="KAI6295761.1"/>
    </source>
</evidence>
<name>A0ABQ8NEK2_PYRGI</name>
<dbReference type="EMBL" id="JABSND010000153">
    <property type="protein sequence ID" value="KAI6295761.1"/>
    <property type="molecule type" value="Genomic_DNA"/>
</dbReference>